<dbReference type="RefSeq" id="WP_344943852.1">
    <property type="nucleotide sequence ID" value="NZ_BAAAZR010000012.1"/>
</dbReference>
<name>A0ABP7IKK4_9ACTN</name>
<feature type="region of interest" description="Disordered" evidence="1">
    <location>
        <begin position="1"/>
        <end position="73"/>
    </location>
</feature>
<reference evidence="3" key="1">
    <citation type="journal article" date="2019" name="Int. J. Syst. Evol. Microbiol.">
        <title>The Global Catalogue of Microorganisms (GCM) 10K type strain sequencing project: providing services to taxonomists for standard genome sequencing and annotation.</title>
        <authorList>
            <consortium name="The Broad Institute Genomics Platform"/>
            <consortium name="The Broad Institute Genome Sequencing Center for Infectious Disease"/>
            <person name="Wu L."/>
            <person name="Ma J."/>
        </authorList>
    </citation>
    <scope>NUCLEOTIDE SEQUENCE [LARGE SCALE GENOMIC DNA]</scope>
    <source>
        <strain evidence="3">JCM 16908</strain>
    </source>
</reference>
<accession>A0ABP7IKK4</accession>
<dbReference type="Proteomes" id="UP001500888">
    <property type="component" value="Unassembled WGS sequence"/>
</dbReference>
<protein>
    <submittedName>
        <fullName evidence="2">Uncharacterized protein</fullName>
    </submittedName>
</protein>
<evidence type="ECO:0000313" key="2">
    <source>
        <dbReference type="EMBL" id="GAA3820797.1"/>
    </source>
</evidence>
<organism evidence="2 3">
    <name type="scientific">Sphaerisporangium flaviroseum</name>
    <dbReference type="NCBI Taxonomy" id="509199"/>
    <lineage>
        <taxon>Bacteria</taxon>
        <taxon>Bacillati</taxon>
        <taxon>Actinomycetota</taxon>
        <taxon>Actinomycetes</taxon>
        <taxon>Streptosporangiales</taxon>
        <taxon>Streptosporangiaceae</taxon>
        <taxon>Sphaerisporangium</taxon>
    </lineage>
</organism>
<sequence length="164" mass="16801">MTIQSHDPEPGPVAQDGFPRAAAAARDTVRVLTPSAVYRSDRLPGGQAPSPPPPGFLTGHRVRSGSRRRVGAAPPTPLVLTVRGAADAFLDALGNPNTVRNYAIGVGKTAELVGEGRPLGQVADDEIGDALEALWGSTAVNAARISCWSPCTGTPAPPGCCRGC</sequence>
<comment type="caution">
    <text evidence="2">The sequence shown here is derived from an EMBL/GenBank/DDBJ whole genome shotgun (WGS) entry which is preliminary data.</text>
</comment>
<evidence type="ECO:0000313" key="3">
    <source>
        <dbReference type="Proteomes" id="UP001500888"/>
    </source>
</evidence>
<evidence type="ECO:0000256" key="1">
    <source>
        <dbReference type="SAM" id="MobiDB-lite"/>
    </source>
</evidence>
<dbReference type="EMBL" id="BAAAZR010000012">
    <property type="protein sequence ID" value="GAA3820797.1"/>
    <property type="molecule type" value="Genomic_DNA"/>
</dbReference>
<proteinExistence type="predicted"/>
<keyword evidence="3" id="KW-1185">Reference proteome</keyword>
<gene>
    <name evidence="2" type="ORF">GCM10022226_46430</name>
</gene>
<feature type="compositionally biased region" description="Basic residues" evidence="1">
    <location>
        <begin position="60"/>
        <end position="70"/>
    </location>
</feature>